<dbReference type="PANTHER" id="PTHR12958">
    <property type="entry name" value="FRIEND OF GATA2-RELATED"/>
    <property type="match status" value="1"/>
</dbReference>
<dbReference type="Proteomes" id="UP000659654">
    <property type="component" value="Unassembled WGS sequence"/>
</dbReference>
<dbReference type="PANTHER" id="PTHR12958:SF3">
    <property type="entry name" value="ZINC FINGER PROTEIN USH"/>
    <property type="match status" value="1"/>
</dbReference>
<protein>
    <submittedName>
        <fullName evidence="4">(pine wood nematode) hypothetical protein</fullName>
    </submittedName>
</protein>
<dbReference type="SMART" id="SM00355">
    <property type="entry name" value="ZnF_C2H2"/>
    <property type="match status" value="4"/>
</dbReference>
<dbReference type="GO" id="GO:0030154">
    <property type="term" value="P:cell differentiation"/>
    <property type="evidence" value="ECO:0007669"/>
    <property type="project" value="TreeGrafter"/>
</dbReference>
<evidence type="ECO:0000313" key="4">
    <source>
        <dbReference type="EMBL" id="CAD5212095.1"/>
    </source>
</evidence>
<reference evidence="4" key="1">
    <citation type="submission" date="2020-09" db="EMBL/GenBank/DDBJ databases">
        <authorList>
            <person name="Kikuchi T."/>
        </authorList>
    </citation>
    <scope>NUCLEOTIDE SEQUENCE</scope>
    <source>
        <strain evidence="4">Ka4C1</strain>
    </source>
</reference>
<dbReference type="GO" id="GO:0045944">
    <property type="term" value="P:positive regulation of transcription by RNA polymerase II"/>
    <property type="evidence" value="ECO:0007669"/>
    <property type="project" value="TreeGrafter"/>
</dbReference>
<dbReference type="Gene3D" id="3.30.160.60">
    <property type="entry name" value="Classic Zinc Finger"/>
    <property type="match status" value="1"/>
</dbReference>
<dbReference type="PROSITE" id="PS50157">
    <property type="entry name" value="ZINC_FINGER_C2H2_2"/>
    <property type="match status" value="1"/>
</dbReference>
<keyword evidence="5" id="KW-1185">Reference proteome</keyword>
<name>A0A7I8XLI6_BURXY</name>
<comment type="caution">
    <text evidence="4">The sequence shown here is derived from an EMBL/GenBank/DDBJ whole genome shotgun (WGS) entry which is preliminary data.</text>
</comment>
<keyword evidence="1" id="KW-0862">Zinc</keyword>
<accession>A0A7I8XLI6</accession>
<dbReference type="InterPro" id="IPR039746">
    <property type="entry name" value="FOG"/>
</dbReference>
<keyword evidence="1" id="KW-0479">Metal-binding</keyword>
<gene>
    <name evidence="4" type="ORF">BXYJ_LOCUS2748</name>
</gene>
<evidence type="ECO:0000313" key="5">
    <source>
        <dbReference type="Proteomes" id="UP000659654"/>
    </source>
</evidence>
<evidence type="ECO:0000256" key="1">
    <source>
        <dbReference type="PROSITE-ProRule" id="PRU00042"/>
    </source>
</evidence>
<evidence type="ECO:0000259" key="3">
    <source>
        <dbReference type="PROSITE" id="PS50157"/>
    </source>
</evidence>
<dbReference type="SUPFAM" id="SSF57667">
    <property type="entry name" value="beta-beta-alpha zinc fingers"/>
    <property type="match status" value="1"/>
</dbReference>
<dbReference type="EMBL" id="CAJFDI010000001">
    <property type="protein sequence ID" value="CAD5212095.1"/>
    <property type="molecule type" value="Genomic_DNA"/>
</dbReference>
<sequence length="454" mass="49885">MPALQTLSMNVTAGHSIVKTEEPTLSCQNCGLKFTQNETLKRHQLFYCKTEENGSDSVPTSTTTPKEEPRAPNKTPTTTISSSTSLQNLLNATANLPNFADAIAAIVQQQAQQQQLLLQQQLQQQQQKAISNILGVGAQNTLILPVAYHSQSDPSVIQVVGPAQTIIPVAISRQVPVTSRSLLLDSAFASQLQLPIHGKFPLNPQAGEFGLPLAFVHQLNSQNGPSTSNGNVTATATILSGTELNPTLLGRKRMRTSSSSSSSKRFCDSAESSSRPLDLSQKNGPKEEDKANAEAKKPFACDCGVAFMSKETLTSHRKYYCKNRVTIEEIEEMEPARKVPSRCSQCDYVPATHAQLAQHIRHKHSLVQAFVCLLCGYKGYSARGIKNHLRTSHGDEMSKRRADNESQMLSDKSLLQDYVFCVTADTKQLQCEKCRLTFPTDDLMKRHQCRAAEN</sequence>
<proteinExistence type="predicted"/>
<dbReference type="Proteomes" id="UP000582659">
    <property type="component" value="Unassembled WGS sequence"/>
</dbReference>
<feature type="region of interest" description="Disordered" evidence="2">
    <location>
        <begin position="245"/>
        <end position="291"/>
    </location>
</feature>
<dbReference type="EMBL" id="CAJFCV020000001">
    <property type="protein sequence ID" value="CAG9089787.1"/>
    <property type="molecule type" value="Genomic_DNA"/>
</dbReference>
<feature type="compositionally biased region" description="Polar residues" evidence="2">
    <location>
        <begin position="55"/>
        <end position="64"/>
    </location>
</feature>
<organism evidence="4 5">
    <name type="scientific">Bursaphelenchus xylophilus</name>
    <name type="common">Pinewood nematode worm</name>
    <name type="synonym">Aphelenchoides xylophilus</name>
    <dbReference type="NCBI Taxonomy" id="6326"/>
    <lineage>
        <taxon>Eukaryota</taxon>
        <taxon>Metazoa</taxon>
        <taxon>Ecdysozoa</taxon>
        <taxon>Nematoda</taxon>
        <taxon>Chromadorea</taxon>
        <taxon>Rhabditida</taxon>
        <taxon>Tylenchina</taxon>
        <taxon>Tylenchomorpha</taxon>
        <taxon>Aphelenchoidea</taxon>
        <taxon>Aphelenchoididae</taxon>
        <taxon>Bursaphelenchus</taxon>
    </lineage>
</organism>
<feature type="compositionally biased region" description="Polar residues" evidence="2">
    <location>
        <begin position="270"/>
        <end position="283"/>
    </location>
</feature>
<dbReference type="GO" id="GO:0000122">
    <property type="term" value="P:negative regulation of transcription by RNA polymerase II"/>
    <property type="evidence" value="ECO:0007669"/>
    <property type="project" value="TreeGrafter"/>
</dbReference>
<keyword evidence="1" id="KW-0863">Zinc-finger</keyword>
<feature type="region of interest" description="Disordered" evidence="2">
    <location>
        <begin position="52"/>
        <end position="81"/>
    </location>
</feature>
<dbReference type="GO" id="GO:0061629">
    <property type="term" value="F:RNA polymerase II-specific DNA-binding transcription factor binding"/>
    <property type="evidence" value="ECO:0007669"/>
    <property type="project" value="InterPro"/>
</dbReference>
<dbReference type="GO" id="GO:0008270">
    <property type="term" value="F:zinc ion binding"/>
    <property type="evidence" value="ECO:0007669"/>
    <property type="project" value="UniProtKB-KW"/>
</dbReference>
<dbReference type="InterPro" id="IPR013087">
    <property type="entry name" value="Znf_C2H2_type"/>
</dbReference>
<feature type="domain" description="C2H2-type" evidence="3">
    <location>
        <begin position="25"/>
        <end position="52"/>
    </location>
</feature>
<evidence type="ECO:0000256" key="2">
    <source>
        <dbReference type="SAM" id="MobiDB-lite"/>
    </source>
</evidence>
<dbReference type="GO" id="GO:0007507">
    <property type="term" value="P:heart development"/>
    <property type="evidence" value="ECO:0007669"/>
    <property type="project" value="TreeGrafter"/>
</dbReference>
<dbReference type="InterPro" id="IPR036236">
    <property type="entry name" value="Znf_C2H2_sf"/>
</dbReference>
<dbReference type="GO" id="GO:0005634">
    <property type="term" value="C:nucleus"/>
    <property type="evidence" value="ECO:0007669"/>
    <property type="project" value="TreeGrafter"/>
</dbReference>
<dbReference type="AlphaFoldDB" id="A0A7I8XLI6"/>
<dbReference type="Pfam" id="PF00096">
    <property type="entry name" value="zf-C2H2"/>
    <property type="match status" value="1"/>
</dbReference>
<dbReference type="OrthoDB" id="6077919at2759"/>